<keyword evidence="4" id="KW-0418">Kinase</keyword>
<sequence length="405" mass="46468">SLVRRVTIGLVDIHTSLNGSQYSPQENLKRVLTRPSKPGMNDGFDNENCDYILRVNDVLGEARDHQYRVIDMLGQGTFGQVVKCERLSTGELVSVKVIKNKAAYRAQSQIELNQNIEQEDRHRILKLYHTFIHKNHLCLVFELLSFNIYELIRQNSYQGLSANLVRVLTLQLLDSLVLLKKADIIHCDLKPENILLKSPDSPTIKIIDYGSSSNKPSRHVTYIQSRFYRSPEVLLGMQYGHAIDMWSLGCIVAELYLGLPLFPGNSEYNQLARIIEAFGNPPPGMLYRARNTPKLFNKVDKGNGAYSYEFKSREQFAREQGRAELPSKRYLKDISIKDLVMNANNSTIKTNMIKGFREQERDMQVRESLIDFLGGLLAINPLQRWTAQEARHHPFVTGEPYFYPF</sequence>
<protein>
    <recommendedName>
        <fullName evidence="6">Protein kinase domain-containing protein</fullName>
    </recommendedName>
</protein>
<dbReference type="GO" id="GO:0004713">
    <property type="term" value="F:protein tyrosine kinase activity"/>
    <property type="evidence" value="ECO:0007669"/>
    <property type="project" value="TreeGrafter"/>
</dbReference>
<keyword evidence="1" id="KW-0723">Serine/threonine-protein kinase</keyword>
<dbReference type="PROSITE" id="PS50011">
    <property type="entry name" value="PROTEIN_KINASE_DOM"/>
    <property type="match status" value="1"/>
</dbReference>
<evidence type="ECO:0000256" key="5">
    <source>
        <dbReference type="ARBA" id="ARBA00022840"/>
    </source>
</evidence>
<dbReference type="Pfam" id="PF00069">
    <property type="entry name" value="Pkinase"/>
    <property type="match status" value="1"/>
</dbReference>
<dbReference type="GO" id="GO:0005737">
    <property type="term" value="C:cytoplasm"/>
    <property type="evidence" value="ECO:0007669"/>
    <property type="project" value="TreeGrafter"/>
</dbReference>
<dbReference type="PROSITE" id="PS00108">
    <property type="entry name" value="PROTEIN_KINASE_ST"/>
    <property type="match status" value="1"/>
</dbReference>
<keyword evidence="5" id="KW-0067">ATP-binding</keyword>
<evidence type="ECO:0000256" key="1">
    <source>
        <dbReference type="ARBA" id="ARBA00022527"/>
    </source>
</evidence>
<dbReference type="Proteomes" id="UP000077315">
    <property type="component" value="Unassembled WGS sequence"/>
</dbReference>
<accession>A0A163E5L9</accession>
<dbReference type="Gene3D" id="1.10.510.10">
    <property type="entry name" value="Transferase(Phosphotransferase) domain 1"/>
    <property type="match status" value="1"/>
</dbReference>
<evidence type="ECO:0000313" key="8">
    <source>
        <dbReference type="Proteomes" id="UP000077315"/>
    </source>
</evidence>
<dbReference type="Gene3D" id="3.30.200.20">
    <property type="entry name" value="Phosphorylase Kinase, domain 1"/>
    <property type="match status" value="1"/>
</dbReference>
<dbReference type="STRING" id="763407.A0A163E5L9"/>
<keyword evidence="3" id="KW-0547">Nucleotide-binding</keyword>
<dbReference type="InterPro" id="IPR000719">
    <property type="entry name" value="Prot_kinase_dom"/>
</dbReference>
<dbReference type="PANTHER" id="PTHR24058:SF17">
    <property type="entry name" value="HOMEODOMAIN INTERACTING PROTEIN KINASE, ISOFORM D"/>
    <property type="match status" value="1"/>
</dbReference>
<evidence type="ECO:0000313" key="7">
    <source>
        <dbReference type="EMBL" id="OAD76820.1"/>
    </source>
</evidence>
<evidence type="ECO:0000259" key="6">
    <source>
        <dbReference type="PROSITE" id="PS50011"/>
    </source>
</evidence>
<dbReference type="InterPro" id="IPR050494">
    <property type="entry name" value="Ser_Thr_dual-spec_kinase"/>
</dbReference>
<feature type="non-terminal residue" evidence="7">
    <location>
        <position position="1"/>
    </location>
</feature>
<dbReference type="InterPro" id="IPR011009">
    <property type="entry name" value="Kinase-like_dom_sf"/>
</dbReference>
<organism evidence="7 8">
    <name type="scientific">Phycomyces blakesleeanus (strain ATCC 8743b / DSM 1359 / FGSC 10004 / NBRC 33097 / NRRL 1555)</name>
    <dbReference type="NCBI Taxonomy" id="763407"/>
    <lineage>
        <taxon>Eukaryota</taxon>
        <taxon>Fungi</taxon>
        <taxon>Fungi incertae sedis</taxon>
        <taxon>Mucoromycota</taxon>
        <taxon>Mucoromycotina</taxon>
        <taxon>Mucoromycetes</taxon>
        <taxon>Mucorales</taxon>
        <taxon>Phycomycetaceae</taxon>
        <taxon>Phycomyces</taxon>
    </lineage>
</organism>
<proteinExistence type="predicted"/>
<feature type="domain" description="Protein kinase" evidence="6">
    <location>
        <begin position="67"/>
        <end position="396"/>
    </location>
</feature>
<dbReference type="GeneID" id="29004968"/>
<evidence type="ECO:0000256" key="4">
    <source>
        <dbReference type="ARBA" id="ARBA00022777"/>
    </source>
</evidence>
<dbReference type="EMBL" id="KV440975">
    <property type="protein sequence ID" value="OAD76820.1"/>
    <property type="molecule type" value="Genomic_DNA"/>
</dbReference>
<reference evidence="8" key="1">
    <citation type="submission" date="2015-06" db="EMBL/GenBank/DDBJ databases">
        <title>Expansion of signal transduction pathways in fungi by whole-genome duplication.</title>
        <authorList>
            <consortium name="DOE Joint Genome Institute"/>
            <person name="Corrochano L.M."/>
            <person name="Kuo A."/>
            <person name="Marcet-Houben M."/>
            <person name="Polaino S."/>
            <person name="Salamov A."/>
            <person name="Villalobos J.M."/>
            <person name="Alvarez M.I."/>
            <person name="Avalos J."/>
            <person name="Benito E.P."/>
            <person name="Benoit I."/>
            <person name="Burger G."/>
            <person name="Camino L.P."/>
            <person name="Canovas D."/>
            <person name="Cerda-Olmedo E."/>
            <person name="Cheng J.-F."/>
            <person name="Dominguez A."/>
            <person name="Elias M."/>
            <person name="Eslava A.P."/>
            <person name="Glaser F."/>
            <person name="Grimwood J."/>
            <person name="Gutierrez G."/>
            <person name="Heitman J."/>
            <person name="Henrissat B."/>
            <person name="Iturriaga E.A."/>
            <person name="Lang B.F."/>
            <person name="Lavin J.L."/>
            <person name="Lee S."/>
            <person name="Li W."/>
            <person name="Lindquist E."/>
            <person name="Lopez-Garcia S."/>
            <person name="Luque E.M."/>
            <person name="Marcos A.T."/>
            <person name="Martin J."/>
            <person name="McCluskey K."/>
            <person name="Medina H.R."/>
            <person name="Miralles-Duran A."/>
            <person name="Miyazaki A."/>
            <person name="Munoz-Torres E."/>
            <person name="Oguiza J.A."/>
            <person name="Ohm R."/>
            <person name="Olmedo M."/>
            <person name="Orejas M."/>
            <person name="Ortiz-Castellanos L."/>
            <person name="Pisabarro A.G."/>
            <person name="Rodriguez-Romero J."/>
            <person name="Ruiz-Herrera J."/>
            <person name="Ruiz-Vazquez R."/>
            <person name="Sanz C."/>
            <person name="Schackwitz W."/>
            <person name="Schmutz J."/>
            <person name="Shahriari M."/>
            <person name="Shelest E."/>
            <person name="Silva-Franco F."/>
            <person name="Soanes D."/>
            <person name="Syed K."/>
            <person name="Tagua V.G."/>
            <person name="Talbot N.J."/>
            <person name="Thon M."/>
            <person name="De vries R.P."/>
            <person name="Wiebenga A."/>
            <person name="Yadav J.S."/>
            <person name="Braun E.L."/>
            <person name="Baker S."/>
            <person name="Garre V."/>
            <person name="Horwitz B."/>
            <person name="Torres-Martinez S."/>
            <person name="Idnurm A."/>
            <person name="Herrera-Estrella A."/>
            <person name="Gabaldon T."/>
            <person name="Grigoriev I.V."/>
        </authorList>
    </citation>
    <scope>NUCLEOTIDE SEQUENCE [LARGE SCALE GENOMIC DNA]</scope>
    <source>
        <strain evidence="8">NRRL 1555(-)</strain>
    </source>
</reference>
<dbReference type="OrthoDB" id="9332038at2759"/>
<dbReference type="InterPro" id="IPR008271">
    <property type="entry name" value="Ser/Thr_kinase_AS"/>
</dbReference>
<dbReference type="SMART" id="SM00220">
    <property type="entry name" value="S_TKc"/>
    <property type="match status" value="1"/>
</dbReference>
<evidence type="ECO:0000256" key="3">
    <source>
        <dbReference type="ARBA" id="ARBA00022741"/>
    </source>
</evidence>
<dbReference type="InParanoid" id="A0A163E5L9"/>
<dbReference type="PANTHER" id="PTHR24058">
    <property type="entry name" value="DUAL SPECIFICITY PROTEIN KINASE"/>
    <property type="match status" value="1"/>
</dbReference>
<dbReference type="GO" id="GO:0004674">
    <property type="term" value="F:protein serine/threonine kinase activity"/>
    <property type="evidence" value="ECO:0007669"/>
    <property type="project" value="UniProtKB-KW"/>
</dbReference>
<name>A0A163E5L9_PHYB8</name>
<dbReference type="GO" id="GO:0005634">
    <property type="term" value="C:nucleus"/>
    <property type="evidence" value="ECO:0007669"/>
    <property type="project" value="TreeGrafter"/>
</dbReference>
<dbReference type="VEuPathDB" id="FungiDB:PHYBLDRAFT_98629"/>
<dbReference type="SUPFAM" id="SSF56112">
    <property type="entry name" value="Protein kinase-like (PK-like)"/>
    <property type="match status" value="1"/>
</dbReference>
<keyword evidence="2" id="KW-0808">Transferase</keyword>
<gene>
    <name evidence="7" type="ORF">PHYBLDRAFT_98629</name>
</gene>
<dbReference type="RefSeq" id="XP_018294860.1">
    <property type="nucleotide sequence ID" value="XM_018444063.1"/>
</dbReference>
<keyword evidence="8" id="KW-1185">Reference proteome</keyword>
<evidence type="ECO:0000256" key="2">
    <source>
        <dbReference type="ARBA" id="ARBA00022679"/>
    </source>
</evidence>
<dbReference type="GO" id="GO:0005524">
    <property type="term" value="F:ATP binding"/>
    <property type="evidence" value="ECO:0007669"/>
    <property type="project" value="UniProtKB-KW"/>
</dbReference>
<dbReference type="AlphaFoldDB" id="A0A163E5L9"/>
<feature type="non-terminal residue" evidence="7">
    <location>
        <position position="405"/>
    </location>
</feature>